<sequence>MASMRNGSGDEYSIMFSVAGVCVRGFSHESPMSPYGRDCRPWPGVIDDVPDVFMPFIEEPAFTDEDGVPVVTACLWREATDDQWHHGTIGFPSDHADPDGATYLFQLLVDRSPETFQRFAEDYYEVSVDLKAVRDVYAVRPLDQELVSSLNVEATLADLAQAISEIGYPHAR</sequence>
<dbReference type="RefSeq" id="WP_138448437.1">
    <property type="nucleotide sequence ID" value="NZ_VBUT01000005.1"/>
</dbReference>
<evidence type="ECO:0000313" key="2">
    <source>
        <dbReference type="Proteomes" id="UP000306378"/>
    </source>
</evidence>
<dbReference type="EMBL" id="VBUT01000005">
    <property type="protein sequence ID" value="TLF77582.1"/>
    <property type="molecule type" value="Genomic_DNA"/>
</dbReference>
<dbReference type="Proteomes" id="UP000306378">
    <property type="component" value="Unassembled WGS sequence"/>
</dbReference>
<protein>
    <submittedName>
        <fullName evidence="1">Uncharacterized protein</fullName>
    </submittedName>
</protein>
<reference evidence="1 2" key="1">
    <citation type="submission" date="2019-05" db="EMBL/GenBank/DDBJ databases">
        <title>Genomes sequences of two Nocardia cyriacigeorgica environmental isolates, type strains Nocardia asteroides ATCC 19247 and Nocardia cyriacigeorgica DSM 44484.</title>
        <authorList>
            <person name="Vautrin F."/>
            <person name="Bergeron E."/>
            <person name="Dubost A."/>
            <person name="Abrouk D."/>
            <person name="Rodriguez Nava V."/>
            <person name="Pujic P."/>
        </authorList>
    </citation>
    <scope>NUCLEOTIDE SEQUENCE [LARGE SCALE GENOMIC DNA]</scope>
    <source>
        <strain evidence="1 2">EML 446</strain>
    </source>
</reference>
<organism evidence="1 2">
    <name type="scientific">Nocardia cyriacigeorgica</name>
    <dbReference type="NCBI Taxonomy" id="135487"/>
    <lineage>
        <taxon>Bacteria</taxon>
        <taxon>Bacillati</taxon>
        <taxon>Actinomycetota</taxon>
        <taxon>Actinomycetes</taxon>
        <taxon>Mycobacteriales</taxon>
        <taxon>Nocardiaceae</taxon>
        <taxon>Nocardia</taxon>
    </lineage>
</organism>
<evidence type="ECO:0000313" key="1">
    <source>
        <dbReference type="EMBL" id="TLF77582.1"/>
    </source>
</evidence>
<accession>A0A5R8NPH6</accession>
<dbReference type="AlphaFoldDB" id="A0A5R8NPH6"/>
<comment type="caution">
    <text evidence="1">The sequence shown here is derived from an EMBL/GenBank/DDBJ whole genome shotgun (WGS) entry which is preliminary data.</text>
</comment>
<name>A0A5R8NPH6_9NOCA</name>
<gene>
    <name evidence="1" type="ORF">FEK34_14775</name>
</gene>
<proteinExistence type="predicted"/>